<evidence type="ECO:0000313" key="3">
    <source>
        <dbReference type="EMBL" id="RKL47054.1"/>
    </source>
</evidence>
<keyword evidence="1" id="KW-0175">Coiled coil</keyword>
<gene>
    <name evidence="3" type="ORF">BFJ72_g2791</name>
</gene>
<evidence type="ECO:0000256" key="2">
    <source>
        <dbReference type="SAM" id="MobiDB-lite"/>
    </source>
</evidence>
<feature type="region of interest" description="Disordered" evidence="2">
    <location>
        <begin position="128"/>
        <end position="164"/>
    </location>
</feature>
<evidence type="ECO:0000256" key="1">
    <source>
        <dbReference type="SAM" id="Coils"/>
    </source>
</evidence>
<dbReference type="Proteomes" id="UP000283569">
    <property type="component" value="Unassembled WGS sequence"/>
</dbReference>
<protein>
    <submittedName>
        <fullName evidence="3">Uncharacterized protein</fullName>
    </submittedName>
</protein>
<organism evidence="3 4">
    <name type="scientific">Gibberella intermedia</name>
    <name type="common">Bulb rot disease fungus</name>
    <name type="synonym">Fusarium proliferatum</name>
    <dbReference type="NCBI Taxonomy" id="948311"/>
    <lineage>
        <taxon>Eukaryota</taxon>
        <taxon>Fungi</taxon>
        <taxon>Dikarya</taxon>
        <taxon>Ascomycota</taxon>
        <taxon>Pezizomycotina</taxon>
        <taxon>Sordariomycetes</taxon>
        <taxon>Hypocreomycetidae</taxon>
        <taxon>Hypocreales</taxon>
        <taxon>Nectriaceae</taxon>
        <taxon>Fusarium</taxon>
        <taxon>Fusarium fujikuroi species complex</taxon>
    </lineage>
</organism>
<feature type="compositionally biased region" description="Low complexity" evidence="2">
    <location>
        <begin position="193"/>
        <end position="212"/>
    </location>
</feature>
<feature type="coiled-coil region" evidence="1">
    <location>
        <begin position="290"/>
        <end position="317"/>
    </location>
</feature>
<comment type="caution">
    <text evidence="3">The sequence shown here is derived from an EMBL/GenBank/DDBJ whole genome shotgun (WGS) entry which is preliminary data.</text>
</comment>
<name>A0A420TZV7_GIBIN</name>
<sequence>MATPQDLPIFDHSTADFNKVGPRRVHMEQYFRALGLWNADQVERIQKQRVDELCTKLREKNDKKVGQLYFEYMVDYGVWHSILANGGLSEEDHPWPHDVHARPKKKNLSDGASWYYQDWLLRKWSLPESQGESSKAPKSEASAKDKATPGPQAQTAVVAETSKKPPAVAKKTVVRYDPTIPFAIQAKRAAAAETARQSSDAQVAQQAEPPAAGRKEIGIGSSIWASKPPSNQSTRRSKVAAGTSKVAAGTSKVPARASKVAAPPVDRSADVSKVTAALAEVTFDAAAGQSAKKEKEKEKAAADAEVAQQKADRLYQKQQEANAIFDDELVAIESQRLGIKSQIVEEGKALALANGCSEEDWDQFVEFDDREAIIPMNEAIPVRHDFGVNDVKWAGPLAPNPEYLEDIWDELHLRKYEGGPISGPFQIALPDWMDFHDLVLGNDGSLFDRIEDEGLIDAEVLITWSMGIHGPANLIVGPKLTRAFDSQDKNLWLRVLKTWMKVGEWVAGVYAGNPDRLTDFLRYRQQQEMMGVHFLSLDEVVALLVRVWNKISDPEFEAALTAQINREDLDVWIPQIHAILSQEYDYAPKIAKDWVLRETNVLARLRVIENAWAVFQPIEAYEWARDVRREYYGRTN</sequence>
<reference evidence="3 4" key="1">
    <citation type="journal article" date="2018" name="Sci. Rep.">
        <title>Characterisation of pathogen-specific regions and novel effector candidates in Fusarium oxysporum f. sp. cepae.</title>
        <authorList>
            <person name="Armitage A.D."/>
            <person name="Taylor A."/>
            <person name="Sobczyk M.K."/>
            <person name="Baxter L."/>
            <person name="Greenfield B.P."/>
            <person name="Bates H.J."/>
            <person name="Wilson F."/>
            <person name="Jackson A.C."/>
            <person name="Ott S."/>
            <person name="Harrison R.J."/>
            <person name="Clarkson J.P."/>
        </authorList>
    </citation>
    <scope>NUCLEOTIDE SEQUENCE [LARGE SCALE GENOMIC DNA]</scope>
    <source>
        <strain evidence="3 4">Fp_A8</strain>
    </source>
</reference>
<evidence type="ECO:0000313" key="4">
    <source>
        <dbReference type="Proteomes" id="UP000283569"/>
    </source>
</evidence>
<accession>A0A420TZV7</accession>
<proteinExistence type="predicted"/>
<dbReference type="EMBL" id="MRDB01000006">
    <property type="protein sequence ID" value="RKL47054.1"/>
    <property type="molecule type" value="Genomic_DNA"/>
</dbReference>
<feature type="compositionally biased region" description="Basic and acidic residues" evidence="2">
    <location>
        <begin position="135"/>
        <end position="147"/>
    </location>
</feature>
<dbReference type="AlphaFoldDB" id="A0A420TZV7"/>
<feature type="region of interest" description="Disordered" evidence="2">
    <location>
        <begin position="193"/>
        <end position="266"/>
    </location>
</feature>